<comment type="caution">
    <text evidence="1">The sequence shown here is derived from an EMBL/GenBank/DDBJ whole genome shotgun (WGS) entry which is preliminary data.</text>
</comment>
<organism evidence="1 2">
    <name type="scientific">Streptomyces toxytricini</name>
    <name type="common">Actinomyces toxytricini</name>
    <dbReference type="NCBI Taxonomy" id="67369"/>
    <lineage>
        <taxon>Bacteria</taxon>
        <taxon>Bacillati</taxon>
        <taxon>Actinomycetota</taxon>
        <taxon>Actinomycetes</taxon>
        <taxon>Kitasatosporales</taxon>
        <taxon>Streptomycetaceae</taxon>
        <taxon>Streptomyces</taxon>
    </lineage>
</organism>
<proteinExistence type="predicted"/>
<dbReference type="Proteomes" id="UP001617351">
    <property type="component" value="Unassembled WGS sequence"/>
</dbReference>
<name>A0ABW8EJR1_STRT5</name>
<keyword evidence="2" id="KW-1185">Reference proteome</keyword>
<reference evidence="1 2" key="1">
    <citation type="submission" date="2024-10" db="EMBL/GenBank/DDBJ databases">
        <title>The Natural Products Discovery Center: Release of the First 8490 Sequenced Strains for Exploring Actinobacteria Biosynthetic Diversity.</title>
        <authorList>
            <person name="Kalkreuter E."/>
            <person name="Kautsar S.A."/>
            <person name="Yang D."/>
            <person name="Bader C.D."/>
            <person name="Teijaro C.N."/>
            <person name="Fluegel L."/>
            <person name="Davis C.M."/>
            <person name="Simpson J.R."/>
            <person name="Lauterbach L."/>
            <person name="Steele A.D."/>
            <person name="Gui C."/>
            <person name="Meng S."/>
            <person name="Li G."/>
            <person name="Viehrig K."/>
            <person name="Ye F."/>
            <person name="Su P."/>
            <person name="Kiefer A.F."/>
            <person name="Nichols A."/>
            <person name="Cepeda A.J."/>
            <person name="Yan W."/>
            <person name="Fan B."/>
            <person name="Jiang Y."/>
            <person name="Adhikari A."/>
            <person name="Zheng C.-J."/>
            <person name="Schuster L."/>
            <person name="Cowan T.M."/>
            <person name="Smanski M.J."/>
            <person name="Chevrette M.G."/>
            <person name="De Carvalho L.P.S."/>
            <person name="Shen B."/>
        </authorList>
    </citation>
    <scope>NUCLEOTIDE SEQUENCE [LARGE SCALE GENOMIC DNA]</scope>
    <source>
        <strain evidence="1 2">NPDC087220</strain>
    </source>
</reference>
<gene>
    <name evidence="1" type="ORF">ACIO7M_13550</name>
</gene>
<dbReference type="EMBL" id="JBIUYY010000005">
    <property type="protein sequence ID" value="MFJ2822126.1"/>
    <property type="molecule type" value="Genomic_DNA"/>
</dbReference>
<evidence type="ECO:0000313" key="2">
    <source>
        <dbReference type="Proteomes" id="UP001617351"/>
    </source>
</evidence>
<protein>
    <submittedName>
        <fullName evidence="1">Uncharacterized protein</fullName>
    </submittedName>
</protein>
<dbReference type="RefSeq" id="WP_402380468.1">
    <property type="nucleotide sequence ID" value="NZ_JBIUYY010000005.1"/>
</dbReference>
<evidence type="ECO:0000313" key="1">
    <source>
        <dbReference type="EMBL" id="MFJ2822126.1"/>
    </source>
</evidence>
<sequence length="111" mass="11975">MDREDAAAGLARLEGYLLSQAVRQEAARAGDAFAGALTWLGSGEQEEIARRFADHHLALRRQMLRAVAERAQELRGEYGHRYAVLRRRTVTVAGAAVAVLAGVSACAASLR</sequence>
<accession>A0ABW8EJR1</accession>